<sequence length="98" mass="11218">PPVEFLESLTLFQSVQWLLRQCTRSGWWRKGAAVRRRKRAPGQGKRSMIKKRHVYMSDRTSSCSSMTRRTAHPPSTSATVPQLAIVGWARPACKITHR</sequence>
<evidence type="ECO:0000313" key="2">
    <source>
        <dbReference type="Proteomes" id="UP000479710"/>
    </source>
</evidence>
<gene>
    <name evidence="1" type="ORF">E2562_023510</name>
</gene>
<keyword evidence="2" id="KW-1185">Reference proteome</keyword>
<evidence type="ECO:0000313" key="1">
    <source>
        <dbReference type="EMBL" id="KAF0893258.1"/>
    </source>
</evidence>
<dbReference type="Proteomes" id="UP000479710">
    <property type="component" value="Unassembled WGS sequence"/>
</dbReference>
<dbReference type="EMBL" id="SPHZ02000011">
    <property type="protein sequence ID" value="KAF0893258.1"/>
    <property type="molecule type" value="Genomic_DNA"/>
</dbReference>
<reference evidence="1 2" key="1">
    <citation type="submission" date="2019-11" db="EMBL/GenBank/DDBJ databases">
        <title>Whole genome sequence of Oryza granulata.</title>
        <authorList>
            <person name="Li W."/>
        </authorList>
    </citation>
    <scope>NUCLEOTIDE SEQUENCE [LARGE SCALE GENOMIC DNA]</scope>
    <source>
        <strain evidence="2">cv. Menghai</strain>
        <tissue evidence="1">Leaf</tissue>
    </source>
</reference>
<dbReference type="AlphaFoldDB" id="A0A6G1BYQ3"/>
<accession>A0A6G1BYQ3</accession>
<comment type="caution">
    <text evidence="1">The sequence shown here is derived from an EMBL/GenBank/DDBJ whole genome shotgun (WGS) entry which is preliminary data.</text>
</comment>
<feature type="non-terminal residue" evidence="1">
    <location>
        <position position="1"/>
    </location>
</feature>
<name>A0A6G1BYQ3_9ORYZ</name>
<proteinExistence type="predicted"/>
<protein>
    <submittedName>
        <fullName evidence="1">Uncharacterized protein</fullName>
    </submittedName>
</protein>
<organism evidence="1 2">
    <name type="scientific">Oryza meyeriana var. granulata</name>
    <dbReference type="NCBI Taxonomy" id="110450"/>
    <lineage>
        <taxon>Eukaryota</taxon>
        <taxon>Viridiplantae</taxon>
        <taxon>Streptophyta</taxon>
        <taxon>Embryophyta</taxon>
        <taxon>Tracheophyta</taxon>
        <taxon>Spermatophyta</taxon>
        <taxon>Magnoliopsida</taxon>
        <taxon>Liliopsida</taxon>
        <taxon>Poales</taxon>
        <taxon>Poaceae</taxon>
        <taxon>BOP clade</taxon>
        <taxon>Oryzoideae</taxon>
        <taxon>Oryzeae</taxon>
        <taxon>Oryzinae</taxon>
        <taxon>Oryza</taxon>
        <taxon>Oryza meyeriana</taxon>
    </lineage>
</organism>